<organism evidence="7 8">
    <name type="scientific">Actinocrispum wychmicini</name>
    <dbReference type="NCBI Taxonomy" id="1213861"/>
    <lineage>
        <taxon>Bacteria</taxon>
        <taxon>Bacillati</taxon>
        <taxon>Actinomycetota</taxon>
        <taxon>Actinomycetes</taxon>
        <taxon>Pseudonocardiales</taxon>
        <taxon>Pseudonocardiaceae</taxon>
        <taxon>Actinocrispum</taxon>
    </lineage>
</organism>
<gene>
    <name evidence="7" type="ORF">EV192_104372</name>
</gene>
<dbReference type="GO" id="GO:0005506">
    <property type="term" value="F:iron ion binding"/>
    <property type="evidence" value="ECO:0007669"/>
    <property type="project" value="InterPro"/>
</dbReference>
<evidence type="ECO:0000256" key="4">
    <source>
        <dbReference type="ARBA" id="ARBA00023002"/>
    </source>
</evidence>
<dbReference type="RefSeq" id="WP_207926144.1">
    <property type="nucleotide sequence ID" value="NZ_SLWS01000004.1"/>
</dbReference>
<accession>A0A4V2S7D8</accession>
<dbReference type="EMBL" id="SLWS01000004">
    <property type="protein sequence ID" value="TCO59530.1"/>
    <property type="molecule type" value="Genomic_DNA"/>
</dbReference>
<dbReference type="GO" id="GO:0006707">
    <property type="term" value="P:cholesterol catabolic process"/>
    <property type="evidence" value="ECO:0007669"/>
    <property type="project" value="TreeGrafter"/>
</dbReference>
<keyword evidence="2" id="KW-0349">Heme</keyword>
<dbReference type="PANTHER" id="PTHR46696">
    <property type="entry name" value="P450, PUTATIVE (EUROFUNG)-RELATED"/>
    <property type="match status" value="1"/>
</dbReference>
<dbReference type="InterPro" id="IPR002397">
    <property type="entry name" value="Cyt_P450_B"/>
</dbReference>
<evidence type="ECO:0000256" key="2">
    <source>
        <dbReference type="ARBA" id="ARBA00022617"/>
    </source>
</evidence>
<evidence type="ECO:0000256" key="3">
    <source>
        <dbReference type="ARBA" id="ARBA00022723"/>
    </source>
</evidence>
<dbReference type="PRINTS" id="PR00359">
    <property type="entry name" value="BP450"/>
</dbReference>
<keyword evidence="3" id="KW-0479">Metal-binding</keyword>
<dbReference type="Proteomes" id="UP000295680">
    <property type="component" value="Unassembled WGS sequence"/>
</dbReference>
<evidence type="ECO:0000256" key="5">
    <source>
        <dbReference type="ARBA" id="ARBA00023004"/>
    </source>
</evidence>
<dbReference type="InterPro" id="IPR001128">
    <property type="entry name" value="Cyt_P450"/>
</dbReference>
<keyword evidence="6" id="KW-0503">Monooxygenase</keyword>
<protein>
    <submittedName>
        <fullName evidence="7">Cytochrome P450</fullName>
    </submittedName>
</protein>
<keyword evidence="8" id="KW-1185">Reference proteome</keyword>
<dbReference type="FunFam" id="1.10.630.10:FF:000018">
    <property type="entry name" value="Cytochrome P450 monooxygenase"/>
    <property type="match status" value="1"/>
</dbReference>
<comment type="caution">
    <text evidence="7">The sequence shown here is derived from an EMBL/GenBank/DDBJ whole genome shotgun (WGS) entry which is preliminary data.</text>
</comment>
<dbReference type="Pfam" id="PF00067">
    <property type="entry name" value="p450"/>
    <property type="match status" value="1"/>
</dbReference>
<keyword evidence="5" id="KW-0408">Iron</keyword>
<evidence type="ECO:0000313" key="8">
    <source>
        <dbReference type="Proteomes" id="UP000295680"/>
    </source>
</evidence>
<dbReference type="GO" id="GO:0020037">
    <property type="term" value="F:heme binding"/>
    <property type="evidence" value="ECO:0007669"/>
    <property type="project" value="InterPro"/>
</dbReference>
<comment type="similarity">
    <text evidence="1">Belongs to the cytochrome P450 family.</text>
</comment>
<dbReference type="SUPFAM" id="SSF48264">
    <property type="entry name" value="Cytochrome P450"/>
    <property type="match status" value="1"/>
</dbReference>
<dbReference type="CDD" id="cd11033">
    <property type="entry name" value="CYP142-like"/>
    <property type="match status" value="1"/>
</dbReference>
<dbReference type="InterPro" id="IPR036396">
    <property type="entry name" value="Cyt_P450_sf"/>
</dbReference>
<evidence type="ECO:0000256" key="1">
    <source>
        <dbReference type="ARBA" id="ARBA00010617"/>
    </source>
</evidence>
<proteinExistence type="inferred from homology"/>
<dbReference type="Gene3D" id="1.10.630.10">
    <property type="entry name" value="Cytochrome P450"/>
    <property type="match status" value="1"/>
</dbReference>
<keyword evidence="4" id="KW-0560">Oxidoreductase</keyword>
<evidence type="ECO:0000256" key="6">
    <source>
        <dbReference type="ARBA" id="ARBA00023033"/>
    </source>
</evidence>
<dbReference type="AlphaFoldDB" id="A0A4V2S7D8"/>
<reference evidence="7 8" key="1">
    <citation type="submission" date="2019-03" db="EMBL/GenBank/DDBJ databases">
        <title>Genomic Encyclopedia of Type Strains, Phase IV (KMG-IV): sequencing the most valuable type-strain genomes for metagenomic binning, comparative biology and taxonomic classification.</title>
        <authorList>
            <person name="Goeker M."/>
        </authorList>
    </citation>
    <scope>NUCLEOTIDE SEQUENCE [LARGE SCALE GENOMIC DNA]</scope>
    <source>
        <strain evidence="7 8">DSM 45934</strain>
    </source>
</reference>
<evidence type="ECO:0000313" key="7">
    <source>
        <dbReference type="EMBL" id="TCO59530.1"/>
    </source>
</evidence>
<dbReference type="GO" id="GO:0036199">
    <property type="term" value="F:cholest-4-en-3-one 26-monooxygenase activity"/>
    <property type="evidence" value="ECO:0007669"/>
    <property type="project" value="TreeGrafter"/>
</dbReference>
<sequence length="406" mass="44970">MNAPVIDLTDVDAFITGRHHGMFAWLRDNDPVHWHATADDGGFWALTGYRDIVTAYNDHTSFSSVGGPMLGGSFSSDATDTAANRMLVASDPPRHRMLRQMMHTVFSPEFVQRVAEEVTVGVDEVIDRALADGGCDFATDIAPELPARALMAMAGVSREQAGQLIGMTRRMIGFRDPTWVDTSDDERLRLAMIQAEIFEFFADILADRRRHPREDLVSVLAAAKVNGRPLPEEDILYNCMNVAVGGNETSSYTAVAGVLALVENPDQHQRLIDDPAVLDLAVNEMLRWATSNAYVLRVATQDVPIGDQVVRAGQLVTLWNVSANRDARQFTDPDRFVVDRSPNRHIAYGVGIHRCIGSVVAQVELPILFRRLAERRIRFTVDGPVVRLRSNFIQGITRLPVKMAAP</sequence>
<name>A0A4V2S7D8_9PSEU</name>
<dbReference type="GO" id="GO:0008395">
    <property type="term" value="F:steroid hydroxylase activity"/>
    <property type="evidence" value="ECO:0007669"/>
    <property type="project" value="TreeGrafter"/>
</dbReference>
<dbReference type="PANTHER" id="PTHR46696:SF4">
    <property type="entry name" value="BIOTIN BIOSYNTHESIS CYTOCHROME P450"/>
    <property type="match status" value="1"/>
</dbReference>